<comment type="caution">
    <text evidence="2">The sequence shown here is derived from an EMBL/GenBank/DDBJ whole genome shotgun (WGS) entry which is preliminary data.</text>
</comment>
<accession>A0ABR2HX29</accession>
<evidence type="ECO:0000313" key="2">
    <source>
        <dbReference type="EMBL" id="KAK8853591.1"/>
    </source>
</evidence>
<feature type="region of interest" description="Disordered" evidence="1">
    <location>
        <begin position="35"/>
        <end position="160"/>
    </location>
</feature>
<feature type="compositionally biased region" description="Low complexity" evidence="1">
    <location>
        <begin position="178"/>
        <end position="197"/>
    </location>
</feature>
<evidence type="ECO:0000256" key="1">
    <source>
        <dbReference type="SAM" id="MobiDB-lite"/>
    </source>
</evidence>
<name>A0ABR2HX29_9EUKA</name>
<gene>
    <name evidence="2" type="ORF">M9Y10_017152</name>
</gene>
<protein>
    <recommendedName>
        <fullName evidence="4">DUF659 domain-containing protein</fullName>
    </recommendedName>
</protein>
<sequence length="593" mass="67240">MFVYHSQNSVQCSYTLKVKQIFDNELIQLENESSSLNINPNNSDLIQNNESSNFDSNSNDNGLIQNNESSNFDSNSNDNGLIQNNESSNFDSNSNDNGLIQNNESSNFDSNSNDNGLIQNNESSNFDSNSNDNGLIQNNESSNFDSNSNNNSLTQNDDANHQVNGYFINNFDIIPSDLSSESENDNNNNSNNNNNNNILKKKSLKTVYKKIDRFIKDIDPKPKVYLDQNTYLTRLYNIKLNSRPYNTLNKAGALGYATTESNGSHVNYICSVHLFYEGKFYQCTFKRRAGEVAELINHHDHHFEVDALIQKQLNCQNNIYLPSDKESIRDHILNDLAFLVACDTLPLKRVVSNTVYDLIMKGIELGQNNPNADPTKIFPKCTTLQIRNRIIGIANGYKEKAANQIKNFSHHGIAIDGGTVNAFHFLDVCLVIPSLSPILQKGRFLNPYNYKTIFMANDEVDSIQEKMIEAICELSQQNINITSITTDNIPTQILSFAPWSTESYLRSNKFNDPKIKRIIFCSCSSHVMHLVAKSVQEENAPSFIKNVYSKFFLAMISEEILIHLIFQMTKKVMKIHLTMIRIKQAIQLLITTE</sequence>
<dbReference type="EMBL" id="JAPFFF010000022">
    <property type="protein sequence ID" value="KAK8853591.1"/>
    <property type="molecule type" value="Genomic_DNA"/>
</dbReference>
<feature type="region of interest" description="Disordered" evidence="1">
    <location>
        <begin position="178"/>
        <end position="198"/>
    </location>
</feature>
<dbReference type="Proteomes" id="UP001470230">
    <property type="component" value="Unassembled WGS sequence"/>
</dbReference>
<keyword evidence="3" id="KW-1185">Reference proteome</keyword>
<reference evidence="2 3" key="1">
    <citation type="submission" date="2024-04" db="EMBL/GenBank/DDBJ databases">
        <title>Tritrichomonas musculus Genome.</title>
        <authorList>
            <person name="Alves-Ferreira E."/>
            <person name="Grigg M."/>
            <person name="Lorenzi H."/>
            <person name="Galac M."/>
        </authorList>
    </citation>
    <scope>NUCLEOTIDE SEQUENCE [LARGE SCALE GENOMIC DNA]</scope>
    <source>
        <strain evidence="2 3">EAF2021</strain>
    </source>
</reference>
<feature type="compositionally biased region" description="Low complexity" evidence="1">
    <location>
        <begin position="48"/>
        <end position="152"/>
    </location>
</feature>
<feature type="compositionally biased region" description="Polar residues" evidence="1">
    <location>
        <begin position="35"/>
        <end position="47"/>
    </location>
</feature>
<evidence type="ECO:0008006" key="4">
    <source>
        <dbReference type="Google" id="ProtNLM"/>
    </source>
</evidence>
<evidence type="ECO:0000313" key="3">
    <source>
        <dbReference type="Proteomes" id="UP001470230"/>
    </source>
</evidence>
<organism evidence="2 3">
    <name type="scientific">Tritrichomonas musculus</name>
    <dbReference type="NCBI Taxonomy" id="1915356"/>
    <lineage>
        <taxon>Eukaryota</taxon>
        <taxon>Metamonada</taxon>
        <taxon>Parabasalia</taxon>
        <taxon>Tritrichomonadida</taxon>
        <taxon>Tritrichomonadidae</taxon>
        <taxon>Tritrichomonas</taxon>
    </lineage>
</organism>
<proteinExistence type="predicted"/>